<gene>
    <name evidence="11" type="ORF">SAMN05216561_102382</name>
</gene>
<dbReference type="GO" id="GO:0015446">
    <property type="term" value="F:ATPase-coupled arsenite transmembrane transporter activity"/>
    <property type="evidence" value="ECO:0007669"/>
    <property type="project" value="UniProtKB-EC"/>
</dbReference>
<dbReference type="GO" id="GO:0016887">
    <property type="term" value="F:ATP hydrolysis activity"/>
    <property type="evidence" value="ECO:0007669"/>
    <property type="project" value="InterPro"/>
</dbReference>
<reference evidence="11 12" key="1">
    <citation type="submission" date="2016-10" db="EMBL/GenBank/DDBJ databases">
        <authorList>
            <person name="de Groot N.N."/>
        </authorList>
    </citation>
    <scope>NUCLEOTIDE SEQUENCE [LARGE SCALE GENOMIC DNA]</scope>
    <source>
        <strain evidence="11 12">CGMCC 1.11156</strain>
    </source>
</reference>
<dbReference type="FunFam" id="3.40.50.300:FF:001801">
    <property type="entry name" value="Putative arsenical pump-driving ATPase"/>
    <property type="match status" value="1"/>
</dbReference>
<dbReference type="InterPro" id="IPR040612">
    <property type="entry name" value="ArsA_HSP20-like"/>
</dbReference>
<keyword evidence="4" id="KW-0059">Arsenical resistance</keyword>
<evidence type="ECO:0000256" key="3">
    <source>
        <dbReference type="ARBA" id="ARBA00022840"/>
    </source>
</evidence>
<name>A0A1I3D793_9ACTN</name>
<evidence type="ECO:0000256" key="5">
    <source>
        <dbReference type="ARBA" id="ARBA00022967"/>
    </source>
</evidence>
<dbReference type="RefSeq" id="WP_091110583.1">
    <property type="nucleotide sequence ID" value="NZ_BKAF01000004.1"/>
</dbReference>
<evidence type="ECO:0000256" key="2">
    <source>
        <dbReference type="ARBA" id="ARBA00022741"/>
    </source>
</evidence>
<evidence type="ECO:0000256" key="1">
    <source>
        <dbReference type="ARBA" id="ARBA00011040"/>
    </source>
</evidence>
<keyword evidence="5" id="KW-1278">Translocase</keyword>
<protein>
    <recommendedName>
        <fullName evidence="8">arsenite-transporting ATPase</fullName>
        <ecNumber evidence="8">7.3.2.7</ecNumber>
    </recommendedName>
</protein>
<dbReference type="PANTHER" id="PTHR10803">
    <property type="entry name" value="ARSENICAL PUMP-DRIVING ATPASE ARSENITE-TRANSLOCATING ATPASE"/>
    <property type="match status" value="1"/>
</dbReference>
<dbReference type="Gene3D" id="2.60.40.790">
    <property type="match status" value="1"/>
</dbReference>
<dbReference type="AlphaFoldDB" id="A0A1I3D793"/>
<proteinExistence type="inferred from homology"/>
<accession>A0A1I3D793</accession>
<dbReference type="Pfam" id="PF02374">
    <property type="entry name" value="ArsA_ATPase"/>
    <property type="match status" value="1"/>
</dbReference>
<evidence type="ECO:0000313" key="11">
    <source>
        <dbReference type="EMBL" id="SFH82594.1"/>
    </source>
</evidence>
<evidence type="ECO:0000259" key="9">
    <source>
        <dbReference type="Pfam" id="PF02374"/>
    </source>
</evidence>
<comment type="similarity">
    <text evidence="1">Belongs to the arsA ATPase family.</text>
</comment>
<dbReference type="NCBIfam" id="TIGR00345">
    <property type="entry name" value="GET3_arsA_TRC40"/>
    <property type="match status" value="1"/>
</dbReference>
<dbReference type="Gene3D" id="3.40.50.300">
    <property type="entry name" value="P-loop containing nucleotide triphosphate hydrolases"/>
    <property type="match status" value="1"/>
</dbReference>
<organism evidence="11 12">
    <name type="scientific">Nocardioides psychrotolerans</name>
    <dbReference type="NCBI Taxonomy" id="1005945"/>
    <lineage>
        <taxon>Bacteria</taxon>
        <taxon>Bacillati</taxon>
        <taxon>Actinomycetota</taxon>
        <taxon>Actinomycetes</taxon>
        <taxon>Propionibacteriales</taxon>
        <taxon>Nocardioidaceae</taxon>
        <taxon>Nocardioides</taxon>
    </lineage>
</organism>
<dbReference type="InterPro" id="IPR025723">
    <property type="entry name" value="ArsA/GET3_ATPase-like"/>
</dbReference>
<dbReference type="InterPro" id="IPR027417">
    <property type="entry name" value="P-loop_NTPase"/>
</dbReference>
<evidence type="ECO:0000256" key="8">
    <source>
        <dbReference type="ARBA" id="ARBA00066752"/>
    </source>
</evidence>
<evidence type="ECO:0000256" key="4">
    <source>
        <dbReference type="ARBA" id="ARBA00022849"/>
    </source>
</evidence>
<keyword evidence="2" id="KW-0547">Nucleotide-binding</keyword>
<sequence>MRILLFTGKGGVGKSTIAAGTAALAAAAGQRTLVLSTDAAHSLADAFGASVGSDPTEVADLLFVQQVDAQLRFEQSWAQIQGYLLSVLDVAGVDPVAAEELTVLPGAEEVLALLELRLHALAGEWDVIVVDCAPTAETLRLLALPEALGWYMERVLPTQRRVMKALKPVLSRAAGVPMPGDGVFDALERLHAELDEVQALLAGPDASVRLVMTPETMVLAEARRSYTSLSLFGYRVDGVVANRVFPAEDADDWRAGWVLAQDAVLGQVEESFTGLPIWRSVYRATEPVGVEALKLLAADAYDGADPLAVPTGRGPFRVDRTSAGAVLHLALPFVSRAEVGLARNGDELVVTVGSYRRLLTLPPGLARLRVAGAKVDAGELQVRFRDPAADSETDGPAGEKVT</sequence>
<dbReference type="CDD" id="cd02035">
    <property type="entry name" value="ArsA"/>
    <property type="match status" value="1"/>
</dbReference>
<comment type="catalytic activity">
    <reaction evidence="6">
        <text>arsenite(in) + ATP + H2O = arsenite(out) + ADP + phosphate + H(+)</text>
        <dbReference type="Rhea" id="RHEA:11348"/>
        <dbReference type="ChEBI" id="CHEBI:15377"/>
        <dbReference type="ChEBI" id="CHEBI:15378"/>
        <dbReference type="ChEBI" id="CHEBI:29242"/>
        <dbReference type="ChEBI" id="CHEBI:30616"/>
        <dbReference type="ChEBI" id="CHEBI:43474"/>
        <dbReference type="ChEBI" id="CHEBI:456216"/>
        <dbReference type="EC" id="7.3.2.7"/>
    </reaction>
</comment>
<dbReference type="SUPFAM" id="SSF52540">
    <property type="entry name" value="P-loop containing nucleoside triphosphate hydrolases"/>
    <property type="match status" value="1"/>
</dbReference>
<evidence type="ECO:0000256" key="6">
    <source>
        <dbReference type="ARBA" id="ARBA00052296"/>
    </source>
</evidence>
<dbReference type="PANTHER" id="PTHR10803:SF3">
    <property type="entry name" value="ATPASE GET3"/>
    <property type="match status" value="1"/>
</dbReference>
<feature type="domain" description="ArsA HSP20-like" evidence="10">
    <location>
        <begin position="324"/>
        <end position="384"/>
    </location>
</feature>
<dbReference type="Pfam" id="PF17886">
    <property type="entry name" value="ArsA_HSP20"/>
    <property type="match status" value="1"/>
</dbReference>
<dbReference type="STRING" id="1005945.SAMN05216561_102382"/>
<dbReference type="OrthoDB" id="9780677at2"/>
<evidence type="ECO:0000259" key="10">
    <source>
        <dbReference type="Pfam" id="PF17886"/>
    </source>
</evidence>
<dbReference type="InterPro" id="IPR016300">
    <property type="entry name" value="ATPase_ArsA/GET3"/>
</dbReference>
<dbReference type="EMBL" id="FOQG01000002">
    <property type="protein sequence ID" value="SFH82594.1"/>
    <property type="molecule type" value="Genomic_DNA"/>
</dbReference>
<dbReference type="Proteomes" id="UP000198649">
    <property type="component" value="Unassembled WGS sequence"/>
</dbReference>
<keyword evidence="3" id="KW-0067">ATP-binding</keyword>
<evidence type="ECO:0000313" key="12">
    <source>
        <dbReference type="Proteomes" id="UP000198649"/>
    </source>
</evidence>
<comment type="function">
    <text evidence="7">Anion-transporting ATPase. Catalyzes the extrusion of arsenite.</text>
</comment>
<evidence type="ECO:0000256" key="7">
    <source>
        <dbReference type="ARBA" id="ARBA00059736"/>
    </source>
</evidence>
<dbReference type="InterPro" id="IPR008978">
    <property type="entry name" value="HSP20-like_chaperone"/>
</dbReference>
<dbReference type="EC" id="7.3.2.7" evidence="8"/>
<keyword evidence="12" id="KW-1185">Reference proteome</keyword>
<feature type="domain" description="ArsA/GET3 Anion-transporting ATPase-like" evidence="9">
    <location>
        <begin position="1"/>
        <end position="300"/>
    </location>
</feature>
<dbReference type="GO" id="GO:0005524">
    <property type="term" value="F:ATP binding"/>
    <property type="evidence" value="ECO:0007669"/>
    <property type="project" value="UniProtKB-KW"/>
</dbReference>